<proteinExistence type="predicted"/>
<gene>
    <name evidence="2" type="ORF">AAC691_17235</name>
</gene>
<evidence type="ECO:0008006" key="4">
    <source>
        <dbReference type="Google" id="ProtNLM"/>
    </source>
</evidence>
<dbReference type="Gene3D" id="1.10.1220.10">
    <property type="entry name" value="Met repressor-like"/>
    <property type="match status" value="1"/>
</dbReference>
<dbReference type="RefSeq" id="WP_342627816.1">
    <property type="nucleotide sequence ID" value="NZ_CP152276.1"/>
</dbReference>
<organism evidence="2 3">
    <name type="scientific">Nguyenibacter vanlangensis</name>
    <dbReference type="NCBI Taxonomy" id="1216886"/>
    <lineage>
        <taxon>Bacteria</taxon>
        <taxon>Pseudomonadati</taxon>
        <taxon>Pseudomonadota</taxon>
        <taxon>Alphaproteobacteria</taxon>
        <taxon>Acetobacterales</taxon>
        <taxon>Acetobacteraceae</taxon>
        <taxon>Nguyenibacter</taxon>
    </lineage>
</organism>
<sequence length="561" mass="63804">MGAALLEPDDLIYEPRIMPRAGGLMWALNYPEDGVLKQRMCRADEMVTQIDNAQGQPDRYMSQAYFSRPRRRATHVALFTHTWVDLDIYNSPEPLDAGEQGEHLVAFCEDHGIPTPSLIIDSGRGIYCKWLFTAVLPGQAATKLVRVNRELVKKFGPWFVDRSAVDASRILRIVGSINSKSGRPVRIIADTGHRYDFDRLADAVLPMSRAALKAAREAGAARKAERAAKEQVVSITRERARRDGECAPAKKSPRSWQWAVLDDLRTLVRLRWGGVVPAGQRDIFGHIGASMLGQIFENQPERLWAEIQTFAGLLLPDDYRTRELHGHSSTLLRRVEDGRGSYQYRAETIIDRLGITSAEMQDMKVLIDRDEKEGRRRRKRRRDGRADRPHGTTGHDRAEWRVQVATGSAAFEKPWEAAGVSRATWYRQQAAKPASRRRKGGKTPNAATLRRTKLVLMGRARDKAAFGEYMYGLREYWTQRVEAAQADRWSAEAQEKLDLAMRSDFARCVEYYKAGAEGRPVKKRKSTRRPPAQVATIKRLDDREWREYMDDLDAMMEVLAA</sequence>
<feature type="compositionally biased region" description="Basic and acidic residues" evidence="1">
    <location>
        <begin position="384"/>
        <end position="398"/>
    </location>
</feature>
<evidence type="ECO:0000313" key="3">
    <source>
        <dbReference type="Proteomes" id="UP001449795"/>
    </source>
</evidence>
<dbReference type="Proteomes" id="UP001449795">
    <property type="component" value="Chromosome"/>
</dbReference>
<evidence type="ECO:0000256" key="1">
    <source>
        <dbReference type="SAM" id="MobiDB-lite"/>
    </source>
</evidence>
<reference evidence="2 3" key="1">
    <citation type="submission" date="2024-04" db="EMBL/GenBank/DDBJ databases">
        <title>Complete genome sequence of Nguyenibacter vanlangesis HBCM-1154, a strain capable of nitrogen fixation, IAA production, and phosphorus solubilization isolated from sugarcane soil.</title>
        <authorList>
            <person name="MY HANH P."/>
        </authorList>
    </citation>
    <scope>NUCLEOTIDE SEQUENCE [LARGE SCALE GENOMIC DNA]</scope>
    <source>
        <strain evidence="2 3">HBCM 1154</strain>
    </source>
</reference>
<name>A0ABZ3D2L6_9PROT</name>
<dbReference type="EMBL" id="CP152276">
    <property type="protein sequence ID" value="XAE41999.1"/>
    <property type="molecule type" value="Genomic_DNA"/>
</dbReference>
<dbReference type="InterPro" id="IPR013321">
    <property type="entry name" value="Arc_rbn_hlx_hlx"/>
</dbReference>
<accession>A0ABZ3D2L6</accession>
<evidence type="ECO:0000313" key="2">
    <source>
        <dbReference type="EMBL" id="XAE41999.1"/>
    </source>
</evidence>
<keyword evidence="3" id="KW-1185">Reference proteome</keyword>
<feature type="region of interest" description="Disordered" evidence="1">
    <location>
        <begin position="366"/>
        <end position="398"/>
    </location>
</feature>
<protein>
    <recommendedName>
        <fullName evidence="4">RepB-like DNA primase domain-containing protein</fullName>
    </recommendedName>
</protein>